<dbReference type="Pfam" id="PF00560">
    <property type="entry name" value="LRR_1"/>
    <property type="match status" value="1"/>
</dbReference>
<gene>
    <name evidence="1" type="ORF">KI387_022587</name>
</gene>
<feature type="non-terminal residue" evidence="1">
    <location>
        <position position="1"/>
    </location>
</feature>
<comment type="caution">
    <text evidence="1">The sequence shown here is derived from an EMBL/GenBank/DDBJ whole genome shotgun (WGS) entry which is preliminary data.</text>
</comment>
<evidence type="ECO:0000313" key="2">
    <source>
        <dbReference type="Proteomes" id="UP000824469"/>
    </source>
</evidence>
<protein>
    <submittedName>
        <fullName evidence="1">Uncharacterized protein</fullName>
    </submittedName>
</protein>
<organism evidence="1 2">
    <name type="scientific">Taxus chinensis</name>
    <name type="common">Chinese yew</name>
    <name type="synonym">Taxus wallichiana var. chinensis</name>
    <dbReference type="NCBI Taxonomy" id="29808"/>
    <lineage>
        <taxon>Eukaryota</taxon>
        <taxon>Viridiplantae</taxon>
        <taxon>Streptophyta</taxon>
        <taxon>Embryophyta</taxon>
        <taxon>Tracheophyta</taxon>
        <taxon>Spermatophyta</taxon>
        <taxon>Pinopsida</taxon>
        <taxon>Pinidae</taxon>
        <taxon>Conifers II</taxon>
        <taxon>Cupressales</taxon>
        <taxon>Taxaceae</taxon>
        <taxon>Taxus</taxon>
    </lineage>
</organism>
<sequence>NKLQGNIALPHPNVEFLDLSDNLFHGFIPAEIGKYGHHLNFLSLAKNNLSG</sequence>
<evidence type="ECO:0000313" key="1">
    <source>
        <dbReference type="EMBL" id="KAH9313960.1"/>
    </source>
</evidence>
<keyword evidence="2" id="KW-1185">Reference proteome</keyword>
<dbReference type="Proteomes" id="UP000824469">
    <property type="component" value="Unassembled WGS sequence"/>
</dbReference>
<dbReference type="SUPFAM" id="SSF52058">
    <property type="entry name" value="L domain-like"/>
    <property type="match status" value="1"/>
</dbReference>
<dbReference type="AlphaFoldDB" id="A0AA38G1B4"/>
<reference evidence="1 2" key="1">
    <citation type="journal article" date="2021" name="Nat. Plants">
        <title>The Taxus genome provides insights into paclitaxel biosynthesis.</title>
        <authorList>
            <person name="Xiong X."/>
            <person name="Gou J."/>
            <person name="Liao Q."/>
            <person name="Li Y."/>
            <person name="Zhou Q."/>
            <person name="Bi G."/>
            <person name="Li C."/>
            <person name="Du R."/>
            <person name="Wang X."/>
            <person name="Sun T."/>
            <person name="Guo L."/>
            <person name="Liang H."/>
            <person name="Lu P."/>
            <person name="Wu Y."/>
            <person name="Zhang Z."/>
            <person name="Ro D.K."/>
            <person name="Shang Y."/>
            <person name="Huang S."/>
            <person name="Yan J."/>
        </authorList>
    </citation>
    <scope>NUCLEOTIDE SEQUENCE [LARGE SCALE GENOMIC DNA]</scope>
    <source>
        <strain evidence="1">Ta-2019</strain>
    </source>
</reference>
<name>A0AA38G1B4_TAXCH</name>
<dbReference type="Gene3D" id="3.80.10.10">
    <property type="entry name" value="Ribonuclease Inhibitor"/>
    <property type="match status" value="1"/>
</dbReference>
<dbReference type="InterPro" id="IPR001611">
    <property type="entry name" value="Leu-rich_rpt"/>
</dbReference>
<proteinExistence type="predicted"/>
<feature type="non-terminal residue" evidence="1">
    <location>
        <position position="51"/>
    </location>
</feature>
<dbReference type="EMBL" id="JAHRHJ020000005">
    <property type="protein sequence ID" value="KAH9313960.1"/>
    <property type="molecule type" value="Genomic_DNA"/>
</dbReference>
<accession>A0AA38G1B4</accession>
<dbReference type="InterPro" id="IPR032675">
    <property type="entry name" value="LRR_dom_sf"/>
</dbReference>